<protein>
    <submittedName>
        <fullName evidence="1">Uncharacterized protein</fullName>
    </submittedName>
</protein>
<sequence>MTAMLSGWGCEVFTATSIGEDKSILRNMDGDPDAILAGYQLLLKPVKPAALRALLARTFQANRAARLALHEKHSYSFNEQKGN</sequence>
<gene>
    <name evidence="1" type="ORF">JI62_02470</name>
</gene>
<evidence type="ECO:0000313" key="2">
    <source>
        <dbReference type="Proteomes" id="UP000197334"/>
    </source>
</evidence>
<proteinExistence type="predicted"/>
<dbReference type="AlphaFoldDB" id="A0A246S449"/>
<name>A0A246S449_9GAMM</name>
<dbReference type="EMBL" id="JPUA01000004">
    <property type="protein sequence ID" value="OWV31235.1"/>
    <property type="molecule type" value="Genomic_DNA"/>
</dbReference>
<evidence type="ECO:0000313" key="1">
    <source>
        <dbReference type="EMBL" id="OWV31235.1"/>
    </source>
</evidence>
<accession>A0A246S449</accession>
<keyword evidence="2" id="KW-1185">Reference proteome</keyword>
<comment type="caution">
    <text evidence="1">The sequence shown here is derived from an EMBL/GenBank/DDBJ whole genome shotgun (WGS) entry which is preliminary data.</text>
</comment>
<organism evidence="1 2">
    <name type="scientific">Halomonas campaniensis</name>
    <dbReference type="NCBI Taxonomy" id="213554"/>
    <lineage>
        <taxon>Bacteria</taxon>
        <taxon>Pseudomonadati</taxon>
        <taxon>Pseudomonadota</taxon>
        <taxon>Gammaproteobacteria</taxon>
        <taxon>Oceanospirillales</taxon>
        <taxon>Halomonadaceae</taxon>
        <taxon>Halomonas</taxon>
    </lineage>
</organism>
<reference evidence="1 2" key="1">
    <citation type="submission" date="2014-08" db="EMBL/GenBank/DDBJ databases">
        <title>Draft genome sequence of a novel L-asparaginase producing marine bacterium, Halomonas campaniensis.</title>
        <authorList>
            <person name="Sundarakrishnan B."/>
            <person name="Moushumi Priya A."/>
            <person name="Raman G."/>
            <person name="Sakthivel N."/>
            <person name="Park S."/>
            <person name="Jayachandran S."/>
        </authorList>
    </citation>
    <scope>NUCLEOTIDE SEQUENCE [LARGE SCALE GENOMIC DNA]</scope>
    <source>
        <strain evidence="1 2">SK03</strain>
    </source>
</reference>
<dbReference type="Proteomes" id="UP000197334">
    <property type="component" value="Unassembled WGS sequence"/>
</dbReference>